<dbReference type="EMBL" id="GBRH01278280">
    <property type="protein sequence ID" value="JAD19615.1"/>
    <property type="molecule type" value="Transcribed_RNA"/>
</dbReference>
<reference evidence="1" key="2">
    <citation type="journal article" date="2015" name="Data Brief">
        <title>Shoot transcriptome of the giant reed, Arundo donax.</title>
        <authorList>
            <person name="Barrero R.A."/>
            <person name="Guerrero F.D."/>
            <person name="Moolhuijzen P."/>
            <person name="Goolsby J.A."/>
            <person name="Tidwell J."/>
            <person name="Bellgard S.E."/>
            <person name="Bellgard M.I."/>
        </authorList>
    </citation>
    <scope>NUCLEOTIDE SEQUENCE</scope>
    <source>
        <tissue evidence="1">Shoot tissue taken approximately 20 cm above the soil surface</tissue>
    </source>
</reference>
<accession>A0A0A8Y2Z0</accession>
<evidence type="ECO:0000313" key="1">
    <source>
        <dbReference type="EMBL" id="JAD19615.1"/>
    </source>
</evidence>
<protein>
    <submittedName>
        <fullName evidence="1">Uncharacterized protein</fullName>
    </submittedName>
</protein>
<name>A0A0A8Y2Z0_ARUDO</name>
<dbReference type="AlphaFoldDB" id="A0A0A8Y2Z0"/>
<reference evidence="1" key="1">
    <citation type="submission" date="2014-09" db="EMBL/GenBank/DDBJ databases">
        <authorList>
            <person name="Magalhaes I.L.F."/>
            <person name="Oliveira U."/>
            <person name="Santos F.R."/>
            <person name="Vidigal T.H.D.A."/>
            <person name="Brescovit A.D."/>
            <person name="Santos A.J."/>
        </authorList>
    </citation>
    <scope>NUCLEOTIDE SEQUENCE</scope>
    <source>
        <tissue evidence="1">Shoot tissue taken approximately 20 cm above the soil surface</tissue>
    </source>
</reference>
<proteinExistence type="predicted"/>
<sequence length="63" mass="7032">MHRMLFQQMNFLGRVGALFFPEQMRPWELVFLNLVASLLNLSGIGLGSAPCLDIRSSSTCCTL</sequence>
<organism evidence="1">
    <name type="scientific">Arundo donax</name>
    <name type="common">Giant reed</name>
    <name type="synonym">Donax arundinaceus</name>
    <dbReference type="NCBI Taxonomy" id="35708"/>
    <lineage>
        <taxon>Eukaryota</taxon>
        <taxon>Viridiplantae</taxon>
        <taxon>Streptophyta</taxon>
        <taxon>Embryophyta</taxon>
        <taxon>Tracheophyta</taxon>
        <taxon>Spermatophyta</taxon>
        <taxon>Magnoliopsida</taxon>
        <taxon>Liliopsida</taxon>
        <taxon>Poales</taxon>
        <taxon>Poaceae</taxon>
        <taxon>PACMAD clade</taxon>
        <taxon>Arundinoideae</taxon>
        <taxon>Arundineae</taxon>
        <taxon>Arundo</taxon>
    </lineage>
</organism>